<sequence length="388" mass="39353">MSVTMERPGWIEVGRTFLTLGLTSFGGPLAHLGYFHREFVERRRWISPEAFAEIVAVSQALPGPSSSQAGLAIGWRLAGWRGALAAFIGFTTPSAILMLLFAFAAPWLAGVLGGGWLGGLKAAAGAIVLVAVVQMARQTAPDMQRVLVLIVAAFAALGYGAAGQLWILSVALVMGAVVPPVSIATARPDVAGAVSRGDLLLGAGLIIAAIGLLALAVMAPPSPPASAYGAGALVFGGGHAVLPLLEGEFVGRGWVEREAFLAGYGAAQALPGPLFAFGAYLGATQGGLGMGVLTLLAIFLPGALLILGLEPLWPRLRRRARLRGALALAGAAATGLLLAAFLNTVAPEALSTPATSLIALGALLMLTVFKLPTPLVVAVAALAGLVTG</sequence>
<feature type="transmembrane region" description="Helical" evidence="7">
    <location>
        <begin position="358"/>
        <end position="386"/>
    </location>
</feature>
<feature type="transmembrane region" description="Helical" evidence="7">
    <location>
        <begin position="288"/>
        <end position="313"/>
    </location>
</feature>
<evidence type="ECO:0000256" key="2">
    <source>
        <dbReference type="ARBA" id="ARBA00005262"/>
    </source>
</evidence>
<evidence type="ECO:0000256" key="6">
    <source>
        <dbReference type="ARBA" id="ARBA00023136"/>
    </source>
</evidence>
<feature type="transmembrane region" description="Helical" evidence="7">
    <location>
        <begin position="199"/>
        <end position="219"/>
    </location>
</feature>
<evidence type="ECO:0000256" key="1">
    <source>
        <dbReference type="ARBA" id="ARBA00004651"/>
    </source>
</evidence>
<keyword evidence="4 7" id="KW-0812">Transmembrane</keyword>
<evidence type="ECO:0000256" key="3">
    <source>
        <dbReference type="ARBA" id="ARBA00022475"/>
    </source>
</evidence>
<feature type="transmembrane region" description="Helical" evidence="7">
    <location>
        <begin position="115"/>
        <end position="133"/>
    </location>
</feature>
<evidence type="ECO:0000313" key="8">
    <source>
        <dbReference type="EMBL" id="MFC0632598.1"/>
    </source>
</evidence>
<comment type="subcellular location">
    <subcellularLocation>
        <location evidence="1">Cell membrane</location>
        <topology evidence="1">Multi-pass membrane protein</topology>
    </subcellularLocation>
</comment>
<dbReference type="Proteomes" id="UP001589906">
    <property type="component" value="Unassembled WGS sequence"/>
</dbReference>
<keyword evidence="5 7" id="KW-1133">Transmembrane helix</keyword>
<comment type="caution">
    <text evidence="8">The sequence shown here is derived from an EMBL/GenBank/DDBJ whole genome shotgun (WGS) entry which is preliminary data.</text>
</comment>
<dbReference type="InterPro" id="IPR014047">
    <property type="entry name" value="Chr_Tranpt_l_chain"/>
</dbReference>
<evidence type="ECO:0000256" key="5">
    <source>
        <dbReference type="ARBA" id="ARBA00022989"/>
    </source>
</evidence>
<feature type="transmembrane region" description="Helical" evidence="7">
    <location>
        <begin position="168"/>
        <end position="187"/>
    </location>
</feature>
<comment type="similarity">
    <text evidence="2">Belongs to the chromate ion transporter (CHR) (TC 2.A.51) family.</text>
</comment>
<reference evidence="8 9" key="1">
    <citation type="submission" date="2024-09" db="EMBL/GenBank/DDBJ databases">
        <authorList>
            <person name="Sun Q."/>
            <person name="Mori K."/>
        </authorList>
    </citation>
    <scope>NUCLEOTIDE SEQUENCE [LARGE SCALE GENOMIC DNA]</scope>
    <source>
        <strain evidence="8 9">NCAIM B.02621</strain>
    </source>
</reference>
<evidence type="ECO:0000256" key="4">
    <source>
        <dbReference type="ARBA" id="ARBA00022692"/>
    </source>
</evidence>
<feature type="transmembrane region" description="Helical" evidence="7">
    <location>
        <begin position="84"/>
        <end position="109"/>
    </location>
</feature>
<keyword evidence="6 7" id="KW-0472">Membrane</keyword>
<dbReference type="PANTHER" id="PTHR33567">
    <property type="entry name" value="CHROMATE ION TRANSPORTER (EUROFUNG)"/>
    <property type="match status" value="1"/>
</dbReference>
<dbReference type="InterPro" id="IPR003370">
    <property type="entry name" value="Chromate_transpt"/>
</dbReference>
<protein>
    <submittedName>
        <fullName evidence="8">Chromate efflux transporter</fullName>
    </submittedName>
</protein>
<evidence type="ECO:0000313" key="9">
    <source>
        <dbReference type="Proteomes" id="UP001589906"/>
    </source>
</evidence>
<organism evidence="8 9">
    <name type="scientific">Brevundimonas balnearis</name>
    <dbReference type="NCBI Taxonomy" id="1572858"/>
    <lineage>
        <taxon>Bacteria</taxon>
        <taxon>Pseudomonadati</taxon>
        <taxon>Pseudomonadota</taxon>
        <taxon>Alphaproteobacteria</taxon>
        <taxon>Caulobacterales</taxon>
        <taxon>Caulobacteraceae</taxon>
        <taxon>Brevundimonas</taxon>
    </lineage>
</organism>
<keyword evidence="3" id="KW-1003">Cell membrane</keyword>
<dbReference type="PIRSF" id="PIRSF004810">
    <property type="entry name" value="ChrA"/>
    <property type="match status" value="1"/>
</dbReference>
<evidence type="ECO:0000256" key="7">
    <source>
        <dbReference type="SAM" id="Phobius"/>
    </source>
</evidence>
<feature type="transmembrane region" description="Helical" evidence="7">
    <location>
        <begin position="145"/>
        <end position="162"/>
    </location>
</feature>
<feature type="transmembrane region" description="Helical" evidence="7">
    <location>
        <begin position="225"/>
        <end position="247"/>
    </location>
</feature>
<feature type="transmembrane region" description="Helical" evidence="7">
    <location>
        <begin position="16"/>
        <end position="35"/>
    </location>
</feature>
<dbReference type="NCBIfam" id="TIGR00937">
    <property type="entry name" value="2A51"/>
    <property type="match status" value="1"/>
</dbReference>
<keyword evidence="9" id="KW-1185">Reference proteome</keyword>
<dbReference type="EMBL" id="JBHLSW010000003">
    <property type="protein sequence ID" value="MFC0632598.1"/>
    <property type="molecule type" value="Genomic_DNA"/>
</dbReference>
<dbReference type="RefSeq" id="WP_376833694.1">
    <property type="nucleotide sequence ID" value="NZ_JBHLSW010000003.1"/>
</dbReference>
<accession>A0ABV6R1Q5</accession>
<proteinExistence type="inferred from homology"/>
<gene>
    <name evidence="8" type="primary">chrA</name>
    <name evidence="8" type="ORF">ACFFGE_01715</name>
</gene>
<feature type="transmembrane region" description="Helical" evidence="7">
    <location>
        <begin position="259"/>
        <end position="282"/>
    </location>
</feature>
<dbReference type="PANTHER" id="PTHR33567:SF3">
    <property type="entry name" value="CHROMATE ION TRANSPORTER (EUROFUNG)"/>
    <property type="match status" value="1"/>
</dbReference>
<dbReference type="Pfam" id="PF02417">
    <property type="entry name" value="Chromate_transp"/>
    <property type="match status" value="2"/>
</dbReference>
<name>A0ABV6R1Q5_9CAUL</name>
<feature type="transmembrane region" description="Helical" evidence="7">
    <location>
        <begin position="325"/>
        <end position="346"/>
    </location>
</feature>